<keyword evidence="2" id="KW-1185">Reference proteome</keyword>
<evidence type="ECO:0000313" key="1">
    <source>
        <dbReference type="EMBL" id="CAJ2655876.1"/>
    </source>
</evidence>
<comment type="caution">
    <text evidence="1">The sequence shown here is derived from an EMBL/GenBank/DDBJ whole genome shotgun (WGS) entry which is preliminary data.</text>
</comment>
<organism evidence="1 2">
    <name type="scientific">Trifolium pratense</name>
    <name type="common">Red clover</name>
    <dbReference type="NCBI Taxonomy" id="57577"/>
    <lineage>
        <taxon>Eukaryota</taxon>
        <taxon>Viridiplantae</taxon>
        <taxon>Streptophyta</taxon>
        <taxon>Embryophyta</taxon>
        <taxon>Tracheophyta</taxon>
        <taxon>Spermatophyta</taxon>
        <taxon>Magnoliopsida</taxon>
        <taxon>eudicotyledons</taxon>
        <taxon>Gunneridae</taxon>
        <taxon>Pentapetalae</taxon>
        <taxon>rosids</taxon>
        <taxon>fabids</taxon>
        <taxon>Fabales</taxon>
        <taxon>Fabaceae</taxon>
        <taxon>Papilionoideae</taxon>
        <taxon>50 kb inversion clade</taxon>
        <taxon>NPAAA clade</taxon>
        <taxon>Hologalegina</taxon>
        <taxon>IRL clade</taxon>
        <taxon>Trifolieae</taxon>
        <taxon>Trifolium</taxon>
    </lineage>
</organism>
<proteinExistence type="predicted"/>
<protein>
    <submittedName>
        <fullName evidence="1">Uncharacterized protein</fullName>
    </submittedName>
</protein>
<accession>A0ACB0KHT7</accession>
<sequence>MKGVLTLQLWNPPPRFHTLSFSHHPLTISASTTTTTTSSTQQQPPQELLTAKERRRLRNERRESKNTTNWKEEVENKLIKKTKKVKIHWMDELNLDNLIKLGPQWWGVRVSRVTGQYTAEALARSLAKFFPDTDFQVYAPAINVKTKLKNGSISVKPKPLFPGNIFLRCVLNKPLHDFIKEYDGVNGFIASTIGNTKKQIKKPKPIDEVDMEAIFKQAKVEQENADKAFEEEQKNAAVISSNPNSELESDVSKTTVDSKPKRGSRKTSNQLTVTEEASPAKKSPKLAAGSTVRIISGTFLGFVGTLKKLSRKTKMATVHLTIFGKENIVDLDISEIAPETN</sequence>
<reference evidence="1" key="1">
    <citation type="submission" date="2023-10" db="EMBL/GenBank/DDBJ databases">
        <authorList>
            <person name="Rodriguez Cubillos JULIANA M."/>
            <person name="De Vega J."/>
        </authorList>
    </citation>
    <scope>NUCLEOTIDE SEQUENCE</scope>
</reference>
<evidence type="ECO:0000313" key="2">
    <source>
        <dbReference type="Proteomes" id="UP001177021"/>
    </source>
</evidence>
<gene>
    <name evidence="1" type="ORF">MILVUS5_LOCUS22733</name>
</gene>
<name>A0ACB0KHT7_TRIPR</name>
<dbReference type="Proteomes" id="UP001177021">
    <property type="component" value="Unassembled WGS sequence"/>
</dbReference>
<dbReference type="EMBL" id="CASHSV030000206">
    <property type="protein sequence ID" value="CAJ2655876.1"/>
    <property type="molecule type" value="Genomic_DNA"/>
</dbReference>